<accession>A0A7S4F161</accession>
<feature type="domain" description="EF-hand" evidence="4">
    <location>
        <begin position="250"/>
        <end position="285"/>
    </location>
</feature>
<sequence>MSQLKRVLSYFQHKPPAPSSPAPPPFSLSSSVTTLVTDPLSTLQLCSDKLHTLYSASLSSGYAPLLVTVLLIVLSAFLVRWLLQPKQPTLARSPAEPATDEYVQDAEDDDENADDPSMIVLLPQLMRNQFSRLIMVHPTEFIASVIHQLGKTAFLIVSTVLSITAIAVQTVAQHVRKVDRMGTGLATRWIRELTDRFSGFSFKEQVEKVATRVFRDADVTGDGSIDGTEMYCLILSVYVQLNAFAYVTPPSREQVEKLQSIFDLDNDGKLDIHEFNILAACLCENVAVRVGCQTLISLIIAPSLSLYATRTLASSPAISRATLAPVPSVLVPYVGNVETAATAVTAVLVSVSVPFVLGCVDEFFVTVAAARSARVLRKRRRTTEMSTSLSRKSTRSS</sequence>
<keyword evidence="3" id="KW-0812">Transmembrane</keyword>
<organism evidence="5">
    <name type="scientific">Chrysotila carterae</name>
    <name type="common">Marine alga</name>
    <name type="synonym">Syracosphaera carterae</name>
    <dbReference type="NCBI Taxonomy" id="13221"/>
    <lineage>
        <taxon>Eukaryota</taxon>
        <taxon>Haptista</taxon>
        <taxon>Haptophyta</taxon>
        <taxon>Prymnesiophyceae</taxon>
        <taxon>Isochrysidales</taxon>
        <taxon>Isochrysidaceae</taxon>
        <taxon>Chrysotila</taxon>
    </lineage>
</organism>
<protein>
    <recommendedName>
        <fullName evidence="4">EF-hand domain-containing protein</fullName>
    </recommendedName>
</protein>
<evidence type="ECO:0000256" key="3">
    <source>
        <dbReference type="SAM" id="Phobius"/>
    </source>
</evidence>
<keyword evidence="3" id="KW-1133">Transmembrane helix</keyword>
<gene>
    <name evidence="5" type="ORF">PCAR00345_LOCUS18031</name>
</gene>
<dbReference type="InterPro" id="IPR018247">
    <property type="entry name" value="EF_Hand_1_Ca_BS"/>
</dbReference>
<feature type="transmembrane region" description="Helical" evidence="3">
    <location>
        <begin position="62"/>
        <end position="83"/>
    </location>
</feature>
<feature type="transmembrane region" description="Helical" evidence="3">
    <location>
        <begin position="153"/>
        <end position="172"/>
    </location>
</feature>
<name>A0A7S4F161_CHRCT</name>
<feature type="domain" description="EF-hand" evidence="4">
    <location>
        <begin position="205"/>
        <end position="240"/>
    </location>
</feature>
<feature type="region of interest" description="Disordered" evidence="2">
    <location>
        <begin position="90"/>
        <end position="113"/>
    </location>
</feature>
<dbReference type="PROSITE" id="PS50222">
    <property type="entry name" value="EF_HAND_2"/>
    <property type="match status" value="2"/>
</dbReference>
<dbReference type="EMBL" id="HBIZ01028383">
    <property type="protein sequence ID" value="CAE0765419.1"/>
    <property type="molecule type" value="Transcribed_RNA"/>
</dbReference>
<dbReference type="InterPro" id="IPR011992">
    <property type="entry name" value="EF-hand-dom_pair"/>
</dbReference>
<proteinExistence type="predicted"/>
<dbReference type="Pfam" id="PF13499">
    <property type="entry name" value="EF-hand_7"/>
    <property type="match status" value="1"/>
</dbReference>
<evidence type="ECO:0000313" key="5">
    <source>
        <dbReference type="EMBL" id="CAE0765419.1"/>
    </source>
</evidence>
<dbReference type="SUPFAM" id="SSF47473">
    <property type="entry name" value="EF-hand"/>
    <property type="match status" value="1"/>
</dbReference>
<evidence type="ECO:0000259" key="4">
    <source>
        <dbReference type="PROSITE" id="PS50222"/>
    </source>
</evidence>
<keyword evidence="3" id="KW-0472">Membrane</keyword>
<dbReference type="InterPro" id="IPR002048">
    <property type="entry name" value="EF_hand_dom"/>
</dbReference>
<dbReference type="AlphaFoldDB" id="A0A7S4F161"/>
<evidence type="ECO:0000256" key="2">
    <source>
        <dbReference type="SAM" id="MobiDB-lite"/>
    </source>
</evidence>
<keyword evidence="1" id="KW-0106">Calcium</keyword>
<dbReference type="Gene3D" id="1.10.238.10">
    <property type="entry name" value="EF-hand"/>
    <property type="match status" value="1"/>
</dbReference>
<dbReference type="PROSITE" id="PS00018">
    <property type="entry name" value="EF_HAND_1"/>
    <property type="match status" value="1"/>
</dbReference>
<dbReference type="GO" id="GO:0005509">
    <property type="term" value="F:calcium ion binding"/>
    <property type="evidence" value="ECO:0007669"/>
    <property type="project" value="InterPro"/>
</dbReference>
<evidence type="ECO:0000256" key="1">
    <source>
        <dbReference type="ARBA" id="ARBA00022837"/>
    </source>
</evidence>
<dbReference type="CDD" id="cd00051">
    <property type="entry name" value="EFh"/>
    <property type="match status" value="1"/>
</dbReference>
<reference evidence="5" key="1">
    <citation type="submission" date="2021-01" db="EMBL/GenBank/DDBJ databases">
        <authorList>
            <person name="Corre E."/>
            <person name="Pelletier E."/>
            <person name="Niang G."/>
            <person name="Scheremetjew M."/>
            <person name="Finn R."/>
            <person name="Kale V."/>
            <person name="Holt S."/>
            <person name="Cochrane G."/>
            <person name="Meng A."/>
            <person name="Brown T."/>
            <person name="Cohen L."/>
        </authorList>
    </citation>
    <scope>NUCLEOTIDE SEQUENCE</scope>
    <source>
        <strain evidence="5">CCMP645</strain>
    </source>
</reference>
<feature type="compositionally biased region" description="Acidic residues" evidence="2">
    <location>
        <begin position="98"/>
        <end position="113"/>
    </location>
</feature>